<evidence type="ECO:0000256" key="7">
    <source>
        <dbReference type="PROSITE-ProRule" id="PRU01379"/>
    </source>
</evidence>
<dbReference type="CDD" id="cd06229">
    <property type="entry name" value="M14_Endopeptidase_I"/>
    <property type="match status" value="1"/>
</dbReference>
<evidence type="ECO:0000256" key="1">
    <source>
        <dbReference type="ARBA" id="ARBA00001947"/>
    </source>
</evidence>
<evidence type="ECO:0000313" key="9">
    <source>
        <dbReference type="EMBL" id="MST74638.1"/>
    </source>
</evidence>
<evidence type="ECO:0000256" key="2">
    <source>
        <dbReference type="ARBA" id="ARBA00005988"/>
    </source>
</evidence>
<proteinExistence type="inferred from homology"/>
<evidence type="ECO:0000256" key="4">
    <source>
        <dbReference type="ARBA" id="ARBA00022801"/>
    </source>
</evidence>
<dbReference type="EMBL" id="VUNI01000008">
    <property type="protein sequence ID" value="MST74638.1"/>
    <property type="molecule type" value="Genomic_DNA"/>
</dbReference>
<comment type="cofactor">
    <cofactor evidence="1">
        <name>Zn(2+)</name>
        <dbReference type="ChEBI" id="CHEBI:29105"/>
    </cofactor>
</comment>
<dbReference type="Gene3D" id="3.40.630.10">
    <property type="entry name" value="Zn peptidases"/>
    <property type="match status" value="1"/>
</dbReference>
<dbReference type="Proteomes" id="UP000474024">
    <property type="component" value="Unassembled WGS sequence"/>
</dbReference>
<feature type="domain" description="Peptidase M14" evidence="8">
    <location>
        <begin position="14"/>
        <end position="320"/>
    </location>
</feature>
<dbReference type="InterPro" id="IPR000834">
    <property type="entry name" value="Peptidase_M14"/>
</dbReference>
<protein>
    <submittedName>
        <fullName evidence="9">Gamma-D-glutamyl-meso-diaminopimelate peptidase</fullName>
    </submittedName>
</protein>
<dbReference type="SMART" id="SM00631">
    <property type="entry name" value="Zn_pept"/>
    <property type="match status" value="1"/>
</dbReference>
<organism evidence="9 10">
    <name type="scientific">Roseburia porci</name>
    <dbReference type="NCBI Taxonomy" id="2605790"/>
    <lineage>
        <taxon>Bacteria</taxon>
        <taxon>Bacillati</taxon>
        <taxon>Bacillota</taxon>
        <taxon>Clostridia</taxon>
        <taxon>Lachnospirales</taxon>
        <taxon>Lachnospiraceae</taxon>
        <taxon>Roseburia</taxon>
    </lineage>
</organism>
<dbReference type="InterPro" id="IPR034274">
    <property type="entry name" value="ENP1_M14_CPD"/>
</dbReference>
<keyword evidence="3" id="KW-0645">Protease</keyword>
<sequence length="322" mass="36607">MLKIMAVREKIVPTDAAYSSGLLQDIIKQLQKRYPWMELTSIGNSVMGNPIWAITIGEGSVEVFYNASFHANEWITTPVLLRFAEEFLEAVDQGKSIYGVDADWLYRTFRLYLVPMVNPDGVDLVNEKIDQTKLNPDGIPYYDQARTIAAGYPNIPFPSGWKANINGVDLNLQFPAGWEEAKKIKSELGFTSFAPRDFPGEGPLTEPESLAVYRFTRQHDFHLILAYHTQGEVIYWRYLDYEPPGSRRIARYFGEVSGYEVAETPRESGYAGYKDWFIQDYNRPGYTIEVGRGENPLPVTQFEEIYDANIGILIGGMVQLLV</sequence>
<evidence type="ECO:0000256" key="5">
    <source>
        <dbReference type="ARBA" id="ARBA00022833"/>
    </source>
</evidence>
<dbReference type="SUPFAM" id="SSF53187">
    <property type="entry name" value="Zn-dependent exopeptidases"/>
    <property type="match status" value="1"/>
</dbReference>
<comment type="similarity">
    <text evidence="2 7">Belongs to the peptidase M14 family.</text>
</comment>
<dbReference type="GO" id="GO:0005615">
    <property type="term" value="C:extracellular space"/>
    <property type="evidence" value="ECO:0007669"/>
    <property type="project" value="TreeGrafter"/>
</dbReference>
<dbReference type="AlphaFoldDB" id="A0A6L5YQR6"/>
<keyword evidence="10" id="KW-1185">Reference proteome</keyword>
<dbReference type="PROSITE" id="PS52035">
    <property type="entry name" value="PEPTIDASE_M14"/>
    <property type="match status" value="1"/>
</dbReference>
<keyword evidence="5" id="KW-0862">Zinc</keyword>
<name>A0A6L5YQR6_9FIRM</name>
<evidence type="ECO:0000256" key="3">
    <source>
        <dbReference type="ARBA" id="ARBA00022670"/>
    </source>
</evidence>
<comment type="caution">
    <text evidence="9">The sequence shown here is derived from an EMBL/GenBank/DDBJ whole genome shotgun (WGS) entry which is preliminary data.</text>
</comment>
<dbReference type="PANTHER" id="PTHR11705">
    <property type="entry name" value="PROTEASE FAMILY M14 CARBOXYPEPTIDASE A,B"/>
    <property type="match status" value="1"/>
</dbReference>
<evidence type="ECO:0000259" key="8">
    <source>
        <dbReference type="PROSITE" id="PS52035"/>
    </source>
</evidence>
<dbReference type="GO" id="GO:0006508">
    <property type="term" value="P:proteolysis"/>
    <property type="evidence" value="ECO:0007669"/>
    <property type="project" value="UniProtKB-KW"/>
</dbReference>
<feature type="active site" description="Proton donor/acceptor" evidence="7">
    <location>
        <position position="289"/>
    </location>
</feature>
<dbReference type="Pfam" id="PF00246">
    <property type="entry name" value="Peptidase_M14"/>
    <property type="match status" value="1"/>
</dbReference>
<reference evidence="9 10" key="1">
    <citation type="submission" date="2019-08" db="EMBL/GenBank/DDBJ databases">
        <title>In-depth cultivation of the pig gut microbiome towards novel bacterial diversity and tailored functional studies.</title>
        <authorList>
            <person name="Wylensek D."/>
            <person name="Hitch T.C.A."/>
            <person name="Clavel T."/>
        </authorList>
    </citation>
    <scope>NUCLEOTIDE SEQUENCE [LARGE SCALE GENOMIC DNA]</scope>
    <source>
        <strain evidence="9 10">MUC/MUC-530-WT-4D</strain>
    </source>
</reference>
<dbReference type="GO" id="GO:0008270">
    <property type="term" value="F:zinc ion binding"/>
    <property type="evidence" value="ECO:0007669"/>
    <property type="project" value="InterPro"/>
</dbReference>
<dbReference type="PANTHER" id="PTHR11705:SF143">
    <property type="entry name" value="SLL0236 PROTEIN"/>
    <property type="match status" value="1"/>
</dbReference>
<evidence type="ECO:0000313" key="10">
    <source>
        <dbReference type="Proteomes" id="UP000474024"/>
    </source>
</evidence>
<dbReference type="GO" id="GO:0004181">
    <property type="term" value="F:metallocarboxypeptidase activity"/>
    <property type="evidence" value="ECO:0007669"/>
    <property type="project" value="InterPro"/>
</dbReference>
<gene>
    <name evidence="9" type="ORF">FYJ75_06230</name>
</gene>
<keyword evidence="6" id="KW-0482">Metalloprotease</keyword>
<dbReference type="PRINTS" id="PR00765">
    <property type="entry name" value="CRBOXYPTASEA"/>
</dbReference>
<accession>A0A6L5YQR6</accession>
<evidence type="ECO:0000256" key="6">
    <source>
        <dbReference type="ARBA" id="ARBA00023049"/>
    </source>
</evidence>
<keyword evidence="4" id="KW-0378">Hydrolase</keyword>